<dbReference type="PROSITE" id="PS50949">
    <property type="entry name" value="HTH_GNTR"/>
    <property type="match status" value="1"/>
</dbReference>
<evidence type="ECO:0000313" key="6">
    <source>
        <dbReference type="Proteomes" id="UP000317122"/>
    </source>
</evidence>
<evidence type="ECO:0000259" key="4">
    <source>
        <dbReference type="PROSITE" id="PS50949"/>
    </source>
</evidence>
<dbReference type="Pfam" id="PF07729">
    <property type="entry name" value="FCD"/>
    <property type="match status" value="1"/>
</dbReference>
<dbReference type="PANTHER" id="PTHR43537:SF39">
    <property type="entry name" value="HTH-TYPE TRANSCRIPTIONAL REGULATOR MCBR"/>
    <property type="match status" value="1"/>
</dbReference>
<dbReference type="SUPFAM" id="SSF46785">
    <property type="entry name" value="Winged helix' DNA-binding domain"/>
    <property type="match status" value="1"/>
</dbReference>
<evidence type="ECO:0000256" key="1">
    <source>
        <dbReference type="ARBA" id="ARBA00023015"/>
    </source>
</evidence>
<dbReference type="InterPro" id="IPR000524">
    <property type="entry name" value="Tscrpt_reg_HTH_GntR"/>
</dbReference>
<dbReference type="InterPro" id="IPR011711">
    <property type="entry name" value="GntR_C"/>
</dbReference>
<dbReference type="InterPro" id="IPR036388">
    <property type="entry name" value="WH-like_DNA-bd_sf"/>
</dbReference>
<evidence type="ECO:0000313" key="5">
    <source>
        <dbReference type="EMBL" id="TWI38767.1"/>
    </source>
</evidence>
<protein>
    <submittedName>
        <fullName evidence="5">DNA-binding GntR family transcriptional regulator</fullName>
    </submittedName>
</protein>
<sequence length="247" mass="27658">MRSDPDATPGDITGRSVQTLAVARHSFAERIYAQLRLALMSGLYEPGSRLNIRNLAAAYQTSQTPVREAIIQLVADGALELKLGHQPRVPVLTIPGYLEIRQTRVPLERLAAELSAANMTRRAISDLQQYQRDFLRSEEDQDWKKALSANQSFHFSIYRKSNNSVLVKVIENLWLLAGPFVSNQYPLAKRLTFDVHPHDRIIDALRRGDAKAAGDSVVSDLLEGSQRILDKIKSETRRGSGRRKTSG</sequence>
<name>A0A562P2R4_9HYPH</name>
<dbReference type="OrthoDB" id="9815654at2"/>
<dbReference type="AlphaFoldDB" id="A0A562P2R4"/>
<dbReference type="RefSeq" id="WP_162457929.1">
    <property type="nucleotide sequence ID" value="NZ_BSPF01000047.1"/>
</dbReference>
<organism evidence="5 6">
    <name type="scientific">Mesorhizobium tianshanense</name>
    <dbReference type="NCBI Taxonomy" id="39844"/>
    <lineage>
        <taxon>Bacteria</taxon>
        <taxon>Pseudomonadati</taxon>
        <taxon>Pseudomonadota</taxon>
        <taxon>Alphaproteobacteria</taxon>
        <taxon>Hyphomicrobiales</taxon>
        <taxon>Phyllobacteriaceae</taxon>
        <taxon>Mesorhizobium</taxon>
    </lineage>
</organism>
<dbReference type="PANTHER" id="PTHR43537">
    <property type="entry name" value="TRANSCRIPTIONAL REGULATOR, GNTR FAMILY"/>
    <property type="match status" value="1"/>
</dbReference>
<dbReference type="GO" id="GO:0003677">
    <property type="term" value="F:DNA binding"/>
    <property type="evidence" value="ECO:0007669"/>
    <property type="project" value="UniProtKB-KW"/>
</dbReference>
<proteinExistence type="predicted"/>
<accession>A0A562P2R4</accession>
<keyword evidence="3" id="KW-0804">Transcription</keyword>
<comment type="caution">
    <text evidence="5">The sequence shown here is derived from an EMBL/GenBank/DDBJ whole genome shotgun (WGS) entry which is preliminary data.</text>
</comment>
<dbReference type="SUPFAM" id="SSF48008">
    <property type="entry name" value="GntR ligand-binding domain-like"/>
    <property type="match status" value="1"/>
</dbReference>
<feature type="domain" description="HTH gntR-type" evidence="4">
    <location>
        <begin position="25"/>
        <end position="92"/>
    </location>
</feature>
<dbReference type="SMART" id="SM00345">
    <property type="entry name" value="HTH_GNTR"/>
    <property type="match status" value="1"/>
</dbReference>
<dbReference type="Gene3D" id="1.20.120.530">
    <property type="entry name" value="GntR ligand-binding domain-like"/>
    <property type="match status" value="1"/>
</dbReference>
<dbReference type="GO" id="GO:0003700">
    <property type="term" value="F:DNA-binding transcription factor activity"/>
    <property type="evidence" value="ECO:0007669"/>
    <property type="project" value="InterPro"/>
</dbReference>
<dbReference type="InterPro" id="IPR008920">
    <property type="entry name" value="TF_FadR/GntR_C"/>
</dbReference>
<dbReference type="SMART" id="SM00895">
    <property type="entry name" value="FCD"/>
    <property type="match status" value="1"/>
</dbReference>
<keyword evidence="6" id="KW-1185">Reference proteome</keyword>
<dbReference type="Gene3D" id="1.10.10.10">
    <property type="entry name" value="Winged helix-like DNA-binding domain superfamily/Winged helix DNA-binding domain"/>
    <property type="match status" value="1"/>
</dbReference>
<gene>
    <name evidence="5" type="ORF">IQ26_02188</name>
</gene>
<dbReference type="Pfam" id="PF00392">
    <property type="entry name" value="GntR"/>
    <property type="match status" value="1"/>
</dbReference>
<reference evidence="5 6" key="1">
    <citation type="journal article" date="2015" name="Stand. Genomic Sci.">
        <title>Genomic Encyclopedia of Bacterial and Archaeal Type Strains, Phase III: the genomes of soil and plant-associated and newly described type strains.</title>
        <authorList>
            <person name="Whitman W.B."/>
            <person name="Woyke T."/>
            <person name="Klenk H.P."/>
            <person name="Zhou Y."/>
            <person name="Lilburn T.G."/>
            <person name="Beck B.J."/>
            <person name="De Vos P."/>
            <person name="Vandamme P."/>
            <person name="Eisen J.A."/>
            <person name="Garrity G."/>
            <person name="Hugenholtz P."/>
            <person name="Kyrpides N.C."/>
        </authorList>
    </citation>
    <scope>NUCLEOTIDE SEQUENCE [LARGE SCALE GENOMIC DNA]</scope>
    <source>
        <strain evidence="5 6">CGMCC 1.2546</strain>
    </source>
</reference>
<dbReference type="Proteomes" id="UP000317122">
    <property type="component" value="Unassembled WGS sequence"/>
</dbReference>
<keyword evidence="2 5" id="KW-0238">DNA-binding</keyword>
<keyword evidence="1" id="KW-0805">Transcription regulation</keyword>
<dbReference type="EMBL" id="VLKT01000011">
    <property type="protein sequence ID" value="TWI38767.1"/>
    <property type="molecule type" value="Genomic_DNA"/>
</dbReference>
<evidence type="ECO:0000256" key="2">
    <source>
        <dbReference type="ARBA" id="ARBA00023125"/>
    </source>
</evidence>
<evidence type="ECO:0000256" key="3">
    <source>
        <dbReference type="ARBA" id="ARBA00023163"/>
    </source>
</evidence>
<dbReference type="InterPro" id="IPR036390">
    <property type="entry name" value="WH_DNA-bd_sf"/>
</dbReference>